<keyword evidence="1 5" id="KW-0853">WD repeat</keyword>
<dbReference type="Gene3D" id="2.130.10.10">
    <property type="entry name" value="YVTN repeat-like/Quinoprotein amine dehydrogenase"/>
    <property type="match status" value="1"/>
</dbReference>
<dbReference type="InterPro" id="IPR036322">
    <property type="entry name" value="WD40_repeat_dom_sf"/>
</dbReference>
<dbReference type="InterPro" id="IPR048720">
    <property type="entry name" value="PROPPIN"/>
</dbReference>
<dbReference type="GO" id="GO:0005737">
    <property type="term" value="C:cytoplasm"/>
    <property type="evidence" value="ECO:0007669"/>
    <property type="project" value="UniProtKB-ARBA"/>
</dbReference>
<evidence type="ECO:0000256" key="5">
    <source>
        <dbReference type="PROSITE-ProRule" id="PRU00221"/>
    </source>
</evidence>
<dbReference type="InterPro" id="IPR001680">
    <property type="entry name" value="WD40_rpt"/>
</dbReference>
<dbReference type="AlphaFoldDB" id="A0A8S1EMQ6"/>
<comment type="similarity">
    <text evidence="4">Belongs to the WD repeat PROPPIN family.</text>
</comment>
<dbReference type="SUPFAM" id="SSF50978">
    <property type="entry name" value="WD40 repeat-like"/>
    <property type="match status" value="1"/>
</dbReference>
<dbReference type="PROSITE" id="PS50082">
    <property type="entry name" value="WD_REPEATS_2"/>
    <property type="match status" value="1"/>
</dbReference>
<keyword evidence="3" id="KW-0072">Autophagy</keyword>
<feature type="repeat" description="WD" evidence="5">
    <location>
        <begin position="231"/>
        <end position="265"/>
    </location>
</feature>
<name>A0A8S1EMQ6_9PELO</name>
<evidence type="ECO:0000256" key="1">
    <source>
        <dbReference type="ARBA" id="ARBA00022574"/>
    </source>
</evidence>
<accession>A0A8S1EMQ6</accession>
<proteinExistence type="inferred from homology"/>
<dbReference type="PANTHER" id="PTHR11227">
    <property type="entry name" value="WD-REPEAT PROTEIN INTERACTING WITH PHOSPHOINOSIDES WIPI -RELATED"/>
    <property type="match status" value="1"/>
</dbReference>
<evidence type="ECO:0000256" key="2">
    <source>
        <dbReference type="ARBA" id="ARBA00022737"/>
    </source>
</evidence>
<keyword evidence="2" id="KW-0677">Repeat</keyword>
<evidence type="ECO:0000313" key="6">
    <source>
        <dbReference type="EMBL" id="CAB3402074.1"/>
    </source>
</evidence>
<reference evidence="6 7" key="1">
    <citation type="submission" date="2020-04" db="EMBL/GenBank/DDBJ databases">
        <authorList>
            <person name="Laetsch R D."/>
            <person name="Stevens L."/>
            <person name="Kumar S."/>
            <person name="Blaxter L. M."/>
        </authorList>
    </citation>
    <scope>NUCLEOTIDE SEQUENCE [LARGE SCALE GENOMIC DNA]</scope>
</reference>
<dbReference type="InterPro" id="IPR015943">
    <property type="entry name" value="WD40/YVTN_repeat-like_dom_sf"/>
</dbReference>
<dbReference type="Proteomes" id="UP000494206">
    <property type="component" value="Unassembled WGS sequence"/>
</dbReference>
<dbReference type="InterPro" id="IPR009563">
    <property type="entry name" value="SSSCA1"/>
</dbReference>
<organism evidence="6 7">
    <name type="scientific">Caenorhabditis bovis</name>
    <dbReference type="NCBI Taxonomy" id="2654633"/>
    <lineage>
        <taxon>Eukaryota</taxon>
        <taxon>Metazoa</taxon>
        <taxon>Ecdysozoa</taxon>
        <taxon>Nematoda</taxon>
        <taxon>Chromadorea</taxon>
        <taxon>Rhabditida</taxon>
        <taxon>Rhabditina</taxon>
        <taxon>Rhabditomorpha</taxon>
        <taxon>Rhabditoidea</taxon>
        <taxon>Rhabditidae</taxon>
        <taxon>Peloderinae</taxon>
        <taxon>Caenorhabditis</taxon>
    </lineage>
</organism>
<evidence type="ECO:0000313" key="7">
    <source>
        <dbReference type="Proteomes" id="UP000494206"/>
    </source>
</evidence>
<gene>
    <name evidence="6" type="ORF">CBOVIS_LOCUS4743</name>
</gene>
<comment type="caution">
    <text evidence="6">The sequence shown here is derived from an EMBL/GenBank/DDBJ whole genome shotgun (WGS) entry which is preliminary data.</text>
</comment>
<protein>
    <submittedName>
        <fullName evidence="6">Uncharacterized protein</fullName>
    </submittedName>
</protein>
<dbReference type="GO" id="GO:0006914">
    <property type="term" value="P:autophagy"/>
    <property type="evidence" value="ECO:0007669"/>
    <property type="project" value="UniProtKB-KW"/>
</dbReference>
<sequence length="537" mass="59459">MTVSAKLNHAVTNSQQDAFAIASSGGVKFFNTVPLSLLSSVDNEVTGNAKIVAILHRCNLICFVGTGKYPANTAIVYCTKRRRIVMEYTIPGGEIRNVLMSSTRIVFLQDKRIHIFSFPNRSKLIRSEEIRYNPTGLAAMSVDELFGQQLVFPGFKLGSIRLMNLNSVNEHESLSPCNIDAHKNEIAQLAINSQGTLLATGSILGTLIRIFDTRTLKPLTELRRGNVQAHLHTIVFSPCSSFLAAASDKGTVHIWGIRNANVSATNAMLKHVGIKGDRDIANLTIEPRVLTIAFHKGNSSSLQTLVIACADGSFHRYTFTTEGNVQRQAYDILTSPVNYLDKMAPINGLPDISTERIREAFRDEVSKRMGELLLKGHTMLDEYCQTCSGIIMEDRQQQRRCVTCELYAEKTNDGSRIAAQIPLDAEDLEEAAPGSITPKEALMDYSRSVDYDDYEEIAKKLNSDLRKPSTTKKAVFSKEFKSKKATNSAVTISIEAIQKKMKWASEELNNTTHLPLILDLIDVISKSAQALKSLQEL</sequence>
<dbReference type="EMBL" id="CADEPM010000003">
    <property type="protein sequence ID" value="CAB3402074.1"/>
    <property type="molecule type" value="Genomic_DNA"/>
</dbReference>
<evidence type="ECO:0000256" key="3">
    <source>
        <dbReference type="ARBA" id="ARBA00023006"/>
    </source>
</evidence>
<dbReference type="SMART" id="SM00320">
    <property type="entry name" value="WD40"/>
    <property type="match status" value="2"/>
</dbReference>
<evidence type="ECO:0000256" key="4">
    <source>
        <dbReference type="ARBA" id="ARBA00025740"/>
    </source>
</evidence>
<keyword evidence="7" id="KW-1185">Reference proteome</keyword>
<dbReference type="OrthoDB" id="1667587at2759"/>
<dbReference type="Pfam" id="PF21032">
    <property type="entry name" value="PROPPIN"/>
    <property type="match status" value="1"/>
</dbReference>
<dbReference type="Pfam" id="PF06677">
    <property type="entry name" value="Auto_anti-p27"/>
    <property type="match status" value="1"/>
</dbReference>